<dbReference type="AlphaFoldDB" id="A0AAD5WVA3"/>
<sequence length="971" mass="106911">MYVTCCANTFLRLSRLHNRQSLSAFTRAPWAVDDKTGAATNAGKRSGRAMLVRTEGRTPPSWRGRTSGFGIRVHAECLHIYVERSDCPQPCSYCTKTNKRCTIDWARAQQAGGRWQSPKKAARRSYEKAGSIPSWSSQFPVAGPDVDLFPIDPPSQIPETCHSFGLYPTTLDDKADECANPLAITDVDVDTALYSSAVPPFDSPPSPGSWTTAGLGRNPSNWEPCETTTFNTTFDAASASSSSSFTTRTDHLEVDRFQHTRPRRHRLSSGDGSIGATPWGNHRLATHTNSLLISDNLMRIYHDVLEGALSCWVTEQTCPYKMPRRAALPASSGAASPPPTSRARGFREAEHMGSEWGPNWSNRIYRRAVKLDQAALSVRLVRMTPKEQRNATRALSLAVMAFATQWAQASQRWREQYPLPRRRQSPAAFAPAAGGAAEEFDRTIQRSLWNLARSALQDCAELDSFKVACAEIILGFSQRPWDEDEGACEEPRQGEADWASLDVFPCSAVAREIDKILLKDGPPIFLERAARRMHTLKYQFDKYDAGTKAMPGASSPTGDGDQLDEEDRRTVGLLYWMALMFDTVSSATTERPLVVSDEDCQEEQLLLDGDAQVRSKSPPRAPPPPRQFRKRRMWNEAFVKDDPASMFAQTLRWPCSYEAAARGLADAAPVKVLFFRHVKCLQDLVARGVRGQGVEDALQDALSVQRYWNATFGSFFRDCVADFASLPRRIQSWLVCLAGHWGLGALLLSDLVEVADSEPAAGGAGGRGARARAAANLVESLRSAVADDIAKLAGVSTPGGAGSSIGAAPGGESEEVFHSAVSETLLLTEPWTIMLIRAFSKAAVYWLGRMEDTLRSGEGHDHRRMHGDYGGTFNEVCQKCSDCVKALWFLGKKSDMARRVYEVLARGMTVIEQARGVSPMNAADLIPPSYEVPSGILEDAFIFDDARGREAGGPSSVFEDFQLLRRDFLQV</sequence>
<dbReference type="InterPro" id="IPR036864">
    <property type="entry name" value="Zn2-C6_fun-type_DNA-bd_sf"/>
</dbReference>
<dbReference type="Gene3D" id="4.10.240.10">
    <property type="entry name" value="Zn(2)-C6 fungal-type DNA-binding domain"/>
    <property type="match status" value="1"/>
</dbReference>
<organism evidence="2 3">
    <name type="scientific">Zalerion maritima</name>
    <dbReference type="NCBI Taxonomy" id="339359"/>
    <lineage>
        <taxon>Eukaryota</taxon>
        <taxon>Fungi</taxon>
        <taxon>Dikarya</taxon>
        <taxon>Ascomycota</taxon>
        <taxon>Pezizomycotina</taxon>
        <taxon>Sordariomycetes</taxon>
        <taxon>Lulworthiomycetidae</taxon>
        <taxon>Lulworthiales</taxon>
        <taxon>Lulworthiaceae</taxon>
        <taxon>Zalerion</taxon>
    </lineage>
</organism>
<name>A0AAD5WVA3_9PEZI</name>
<keyword evidence="3" id="KW-1185">Reference proteome</keyword>
<feature type="region of interest" description="Disordered" evidence="1">
    <location>
        <begin position="608"/>
        <end position="627"/>
    </location>
</feature>
<proteinExistence type="predicted"/>
<dbReference type="GO" id="GO:0008270">
    <property type="term" value="F:zinc ion binding"/>
    <property type="evidence" value="ECO:0007669"/>
    <property type="project" value="InterPro"/>
</dbReference>
<evidence type="ECO:0000313" key="3">
    <source>
        <dbReference type="Proteomes" id="UP001201980"/>
    </source>
</evidence>
<evidence type="ECO:0000256" key="1">
    <source>
        <dbReference type="SAM" id="MobiDB-lite"/>
    </source>
</evidence>
<gene>
    <name evidence="2" type="ORF">MKZ38_008097</name>
</gene>
<dbReference type="Proteomes" id="UP001201980">
    <property type="component" value="Unassembled WGS sequence"/>
</dbReference>
<dbReference type="GO" id="GO:0000981">
    <property type="term" value="F:DNA-binding transcription factor activity, RNA polymerase II-specific"/>
    <property type="evidence" value="ECO:0007669"/>
    <property type="project" value="InterPro"/>
</dbReference>
<accession>A0AAD5WVA3</accession>
<reference evidence="2" key="1">
    <citation type="submission" date="2022-07" db="EMBL/GenBank/DDBJ databases">
        <title>Draft genome sequence of Zalerion maritima ATCC 34329, a (micro)plastics degrading marine fungus.</title>
        <authorList>
            <person name="Paco A."/>
            <person name="Goncalves M.F.M."/>
            <person name="Rocha-Santos T.A.P."/>
            <person name="Alves A."/>
        </authorList>
    </citation>
    <scope>NUCLEOTIDE SEQUENCE</scope>
    <source>
        <strain evidence="2">ATCC 34329</strain>
    </source>
</reference>
<evidence type="ECO:0000313" key="2">
    <source>
        <dbReference type="EMBL" id="KAJ2904424.1"/>
    </source>
</evidence>
<comment type="caution">
    <text evidence="2">The sequence shown here is derived from an EMBL/GenBank/DDBJ whole genome shotgun (WGS) entry which is preliminary data.</text>
</comment>
<protein>
    <submittedName>
        <fullName evidence="2">Uncharacterized protein</fullName>
    </submittedName>
</protein>
<dbReference type="EMBL" id="JAKWBI020000054">
    <property type="protein sequence ID" value="KAJ2904424.1"/>
    <property type="molecule type" value="Genomic_DNA"/>
</dbReference>